<evidence type="ECO:0000313" key="3">
    <source>
        <dbReference type="EMBL" id="KKL07503.1"/>
    </source>
</evidence>
<keyword evidence="1" id="KW-1133">Transmembrane helix</keyword>
<feature type="transmembrane region" description="Helical" evidence="1">
    <location>
        <begin position="6"/>
        <end position="23"/>
    </location>
</feature>
<gene>
    <name evidence="3" type="ORF">LCGC14_2585350</name>
</gene>
<name>A0A0F9D5Z5_9ZZZZ</name>
<feature type="domain" description="Holliday junction resolvase-related" evidence="2">
    <location>
        <begin position="38"/>
        <end position="109"/>
    </location>
</feature>
<proteinExistence type="predicted"/>
<keyword evidence="1" id="KW-0472">Membrane</keyword>
<dbReference type="Pfam" id="PF10107">
    <property type="entry name" value="Endonuc_Holl"/>
    <property type="match status" value="1"/>
</dbReference>
<dbReference type="EMBL" id="LAZR01043265">
    <property type="protein sequence ID" value="KKL07503.1"/>
    <property type="molecule type" value="Genomic_DNA"/>
</dbReference>
<keyword evidence="1" id="KW-0812">Transmembrane</keyword>
<dbReference type="InterPro" id="IPR019287">
    <property type="entry name" value="Hday_junct_resolvase-rel_dom"/>
</dbReference>
<comment type="caution">
    <text evidence="3">The sequence shown here is derived from an EMBL/GenBank/DDBJ whole genome shotgun (WGS) entry which is preliminary data.</text>
</comment>
<dbReference type="AlphaFoldDB" id="A0A0F9D5Z5"/>
<feature type="non-terminal residue" evidence="3">
    <location>
        <position position="109"/>
    </location>
</feature>
<organism evidence="3">
    <name type="scientific">marine sediment metagenome</name>
    <dbReference type="NCBI Taxonomy" id="412755"/>
    <lineage>
        <taxon>unclassified sequences</taxon>
        <taxon>metagenomes</taxon>
        <taxon>ecological metagenomes</taxon>
    </lineage>
</organism>
<protein>
    <recommendedName>
        <fullName evidence="2">Holliday junction resolvase-related domain-containing protein</fullName>
    </recommendedName>
</protein>
<evidence type="ECO:0000259" key="2">
    <source>
        <dbReference type="Pfam" id="PF10107"/>
    </source>
</evidence>
<reference evidence="3" key="1">
    <citation type="journal article" date="2015" name="Nature">
        <title>Complex archaea that bridge the gap between prokaryotes and eukaryotes.</title>
        <authorList>
            <person name="Spang A."/>
            <person name="Saw J.H."/>
            <person name="Jorgensen S.L."/>
            <person name="Zaremba-Niedzwiedzka K."/>
            <person name="Martijn J."/>
            <person name="Lind A.E."/>
            <person name="van Eijk R."/>
            <person name="Schleper C."/>
            <person name="Guy L."/>
            <person name="Ettema T.J."/>
        </authorList>
    </citation>
    <scope>NUCLEOTIDE SEQUENCE</scope>
</reference>
<sequence length="109" mass="12552">MDINVILIIFLFLIGLILAYFVGQKIATIKRDRHWELEIPGHRKDAILKSRSVLGGLFSEQLAPFFPNFNFKPTECRFLGKPIDFIVFKGLDDKKVNEVVFVEVKRGKS</sequence>
<accession>A0A0F9D5Z5</accession>
<evidence type="ECO:0000256" key="1">
    <source>
        <dbReference type="SAM" id="Phobius"/>
    </source>
</evidence>